<evidence type="ECO:0000256" key="2">
    <source>
        <dbReference type="ARBA" id="ARBA00022771"/>
    </source>
</evidence>
<evidence type="ECO:0000256" key="4">
    <source>
        <dbReference type="ARBA" id="ARBA00023125"/>
    </source>
</evidence>
<keyword evidence="2 5" id="KW-0863">Zinc-finger</keyword>
<dbReference type="InterPro" id="IPR038441">
    <property type="entry name" value="THAP_Znf_sf"/>
</dbReference>
<name>A0A3L8DC39_OOCBI</name>
<dbReference type="InterPro" id="IPR026516">
    <property type="entry name" value="THAP1/10"/>
</dbReference>
<dbReference type="PROSITE" id="PS50950">
    <property type="entry name" value="ZF_THAP"/>
    <property type="match status" value="1"/>
</dbReference>
<dbReference type="AlphaFoldDB" id="A0A3L8DC39"/>
<comment type="caution">
    <text evidence="7">The sequence shown here is derived from an EMBL/GenBank/DDBJ whole genome shotgun (WGS) entry which is preliminary data.</text>
</comment>
<evidence type="ECO:0000256" key="3">
    <source>
        <dbReference type="ARBA" id="ARBA00022833"/>
    </source>
</evidence>
<proteinExistence type="predicted"/>
<feature type="domain" description="THAP-type" evidence="6">
    <location>
        <begin position="1"/>
        <end position="90"/>
    </location>
</feature>
<dbReference type="OrthoDB" id="7331812at2759"/>
<organism evidence="7">
    <name type="scientific">Ooceraea biroi</name>
    <name type="common">Clonal raider ant</name>
    <name type="synonym">Cerapachys biroi</name>
    <dbReference type="NCBI Taxonomy" id="2015173"/>
    <lineage>
        <taxon>Eukaryota</taxon>
        <taxon>Metazoa</taxon>
        <taxon>Ecdysozoa</taxon>
        <taxon>Arthropoda</taxon>
        <taxon>Hexapoda</taxon>
        <taxon>Insecta</taxon>
        <taxon>Pterygota</taxon>
        <taxon>Neoptera</taxon>
        <taxon>Endopterygota</taxon>
        <taxon>Hymenoptera</taxon>
        <taxon>Apocrita</taxon>
        <taxon>Aculeata</taxon>
        <taxon>Formicoidea</taxon>
        <taxon>Formicidae</taxon>
        <taxon>Dorylinae</taxon>
        <taxon>Ooceraea</taxon>
    </lineage>
</organism>
<evidence type="ECO:0000259" key="6">
    <source>
        <dbReference type="PROSITE" id="PS50950"/>
    </source>
</evidence>
<accession>A0A3L8DC39</accession>
<dbReference type="PANTHER" id="PTHR46600">
    <property type="entry name" value="THAP DOMAIN-CONTAINING"/>
    <property type="match status" value="1"/>
</dbReference>
<dbReference type="PANTHER" id="PTHR46600:SF11">
    <property type="entry name" value="THAP DOMAIN-CONTAINING PROTEIN 10"/>
    <property type="match status" value="1"/>
</dbReference>
<evidence type="ECO:0000256" key="1">
    <source>
        <dbReference type="ARBA" id="ARBA00022723"/>
    </source>
</evidence>
<dbReference type="SMART" id="SM00980">
    <property type="entry name" value="THAP"/>
    <property type="match status" value="1"/>
</dbReference>
<reference evidence="7" key="1">
    <citation type="journal article" date="2018" name="Genome Res.">
        <title>The genomic architecture and molecular evolution of ant odorant receptors.</title>
        <authorList>
            <person name="McKenzie S.K."/>
            <person name="Kronauer D.J.C."/>
        </authorList>
    </citation>
    <scope>NUCLEOTIDE SEQUENCE [LARGE SCALE GENOMIC DNA]</scope>
    <source>
        <strain evidence="7">Clonal line C1</strain>
    </source>
</reference>
<dbReference type="EMBL" id="QOIP01000010">
    <property type="protein sequence ID" value="RLU17703.1"/>
    <property type="molecule type" value="Genomic_DNA"/>
</dbReference>
<gene>
    <name evidence="7" type="ORF">DMN91_009940</name>
</gene>
<dbReference type="Proteomes" id="UP000279307">
    <property type="component" value="Chromosome 10"/>
</dbReference>
<dbReference type="InterPro" id="IPR006612">
    <property type="entry name" value="THAP_Znf"/>
</dbReference>
<dbReference type="GO" id="GO:0043565">
    <property type="term" value="F:sequence-specific DNA binding"/>
    <property type="evidence" value="ECO:0007669"/>
    <property type="project" value="InterPro"/>
</dbReference>
<evidence type="ECO:0000256" key="5">
    <source>
        <dbReference type="PROSITE-ProRule" id="PRU00309"/>
    </source>
</evidence>
<reference evidence="7" key="2">
    <citation type="submission" date="2018-07" db="EMBL/GenBank/DDBJ databases">
        <authorList>
            <person name="Mckenzie S.K."/>
            <person name="Kronauer D.J.C."/>
        </authorList>
    </citation>
    <scope>NUCLEOTIDE SEQUENCE</scope>
    <source>
        <strain evidence="7">Clonal line C1</strain>
    </source>
</reference>
<keyword evidence="1" id="KW-0479">Metal-binding</keyword>
<keyword evidence="4 5" id="KW-0238">DNA-binding</keyword>
<dbReference type="SUPFAM" id="SSF57716">
    <property type="entry name" value="Glucocorticoid receptor-like (DNA-binding domain)"/>
    <property type="match status" value="1"/>
</dbReference>
<dbReference type="Gene3D" id="6.20.210.20">
    <property type="entry name" value="THAP domain"/>
    <property type="match status" value="1"/>
</dbReference>
<evidence type="ECO:0000313" key="7">
    <source>
        <dbReference type="EMBL" id="RLU17703.1"/>
    </source>
</evidence>
<dbReference type="SMART" id="SM00692">
    <property type="entry name" value="DM3"/>
    <property type="match status" value="1"/>
</dbReference>
<dbReference type="GO" id="GO:0008270">
    <property type="term" value="F:zinc ion binding"/>
    <property type="evidence" value="ECO:0007669"/>
    <property type="project" value="UniProtKB-KW"/>
</dbReference>
<keyword evidence="3" id="KW-0862">Zinc</keyword>
<protein>
    <recommendedName>
        <fullName evidence="6">THAP-type domain-containing protein</fullName>
    </recommendedName>
</protein>
<sequence>MCYLGRSCKNRSENAKGTNIKLFSFPKDEETAIKWMQVCKEKVDPKNGRICSVHFTPSCYKSKPAYLANCENYSPQKVRKLYDHALPTENLEPKEKEMLKEMPNQENIINISENTQNSFRESKTSLMDISMENEAEICLVQVIHIV</sequence>
<dbReference type="Pfam" id="PF05485">
    <property type="entry name" value="THAP"/>
    <property type="match status" value="1"/>
</dbReference>